<accession>A0A4U1J7E5</accession>
<dbReference type="InterPro" id="IPR001296">
    <property type="entry name" value="Glyco_trans_1"/>
</dbReference>
<dbReference type="GO" id="GO:0016758">
    <property type="term" value="F:hexosyltransferase activity"/>
    <property type="evidence" value="ECO:0007669"/>
    <property type="project" value="TreeGrafter"/>
</dbReference>
<organism evidence="3 4">
    <name type="scientific">Polyangium fumosum</name>
    <dbReference type="NCBI Taxonomy" id="889272"/>
    <lineage>
        <taxon>Bacteria</taxon>
        <taxon>Pseudomonadati</taxon>
        <taxon>Myxococcota</taxon>
        <taxon>Polyangia</taxon>
        <taxon>Polyangiales</taxon>
        <taxon>Polyangiaceae</taxon>
        <taxon>Polyangium</taxon>
    </lineage>
</organism>
<dbReference type="OrthoDB" id="9790710at2"/>
<sequence>MSLRVLHVIPSFWPATRYGGPIEGVLRLCQRLLGLGVTVEVVTTDADGAGDLAVPHAEKTLAEGVPVRYFPRRPRTRFAVSAPLALHLAREILRWDLVHVTALFSFSSAAAMALARRAGVPAVLSPQGTLMPWAIGSKRWKKAPYFELVERKNVLSAAGVHATSDEEAREILRHVPGARTFVVPNGVDVPDVLPDVPREKARIVFLGRIHPVKGFDVLVPALARVAAVLPEVETLVAGPDEDGEQARVEALLARVTPRPRVQFLGPVYGREKQALLASATVLVLPSHGENFGIVVAEALAAGTPVVVSKACPWKILEERGAGAWVENTPERVAEALLLILEDPARARRMGETGRAVAAGFGWNAIAEQMLGQYEALALRGRRS</sequence>
<evidence type="ECO:0000313" key="3">
    <source>
        <dbReference type="EMBL" id="TKD02474.1"/>
    </source>
</evidence>
<dbReference type="Pfam" id="PF13579">
    <property type="entry name" value="Glyco_trans_4_4"/>
    <property type="match status" value="1"/>
</dbReference>
<comment type="caution">
    <text evidence="3">The sequence shown here is derived from an EMBL/GenBank/DDBJ whole genome shotgun (WGS) entry which is preliminary data.</text>
</comment>
<dbReference type="InterPro" id="IPR028098">
    <property type="entry name" value="Glyco_trans_4-like_N"/>
</dbReference>
<dbReference type="PANTHER" id="PTHR45947">
    <property type="entry name" value="SULFOQUINOVOSYL TRANSFERASE SQD2"/>
    <property type="match status" value="1"/>
</dbReference>
<keyword evidence="4" id="KW-1185">Reference proteome</keyword>
<name>A0A4U1J7E5_9BACT</name>
<protein>
    <submittedName>
        <fullName evidence="3">Glycosyltransferase</fullName>
    </submittedName>
</protein>
<dbReference type="EMBL" id="SSMQ01000034">
    <property type="protein sequence ID" value="TKD02474.1"/>
    <property type="molecule type" value="Genomic_DNA"/>
</dbReference>
<feature type="domain" description="Glycosyltransferase subfamily 4-like N-terminal" evidence="2">
    <location>
        <begin position="19"/>
        <end position="186"/>
    </location>
</feature>
<dbReference type="Pfam" id="PF00534">
    <property type="entry name" value="Glycos_transf_1"/>
    <property type="match status" value="1"/>
</dbReference>
<dbReference type="RefSeq" id="WP_136932279.1">
    <property type="nucleotide sequence ID" value="NZ_SSMQ01000034.1"/>
</dbReference>
<dbReference type="InterPro" id="IPR050194">
    <property type="entry name" value="Glycosyltransferase_grp1"/>
</dbReference>
<dbReference type="Proteomes" id="UP000309215">
    <property type="component" value="Unassembled WGS sequence"/>
</dbReference>
<evidence type="ECO:0000259" key="1">
    <source>
        <dbReference type="Pfam" id="PF00534"/>
    </source>
</evidence>
<evidence type="ECO:0000313" key="4">
    <source>
        <dbReference type="Proteomes" id="UP000309215"/>
    </source>
</evidence>
<proteinExistence type="predicted"/>
<keyword evidence="3" id="KW-0808">Transferase</keyword>
<dbReference type="PANTHER" id="PTHR45947:SF3">
    <property type="entry name" value="SULFOQUINOVOSYL TRANSFERASE SQD2"/>
    <property type="match status" value="1"/>
</dbReference>
<gene>
    <name evidence="3" type="ORF">E8A74_28705</name>
</gene>
<dbReference type="Gene3D" id="3.40.50.2000">
    <property type="entry name" value="Glycogen Phosphorylase B"/>
    <property type="match status" value="2"/>
</dbReference>
<dbReference type="SUPFAM" id="SSF53756">
    <property type="entry name" value="UDP-Glycosyltransferase/glycogen phosphorylase"/>
    <property type="match status" value="1"/>
</dbReference>
<dbReference type="AlphaFoldDB" id="A0A4U1J7E5"/>
<feature type="domain" description="Glycosyl transferase family 1" evidence="1">
    <location>
        <begin position="198"/>
        <end position="355"/>
    </location>
</feature>
<reference evidence="3 4" key="1">
    <citation type="submission" date="2019-04" db="EMBL/GenBank/DDBJ databases">
        <authorList>
            <person name="Li Y."/>
            <person name="Wang J."/>
        </authorList>
    </citation>
    <scope>NUCLEOTIDE SEQUENCE [LARGE SCALE GENOMIC DNA]</scope>
    <source>
        <strain evidence="3 4">DSM 14668</strain>
    </source>
</reference>
<evidence type="ECO:0000259" key="2">
    <source>
        <dbReference type="Pfam" id="PF13579"/>
    </source>
</evidence>